<protein>
    <submittedName>
        <fullName evidence="1">Uncharacterized protein</fullName>
    </submittedName>
</protein>
<proteinExistence type="predicted"/>
<dbReference type="EMBL" id="JACJVN010000017">
    <property type="protein sequence ID" value="MBB6676512.1"/>
    <property type="molecule type" value="Genomic_DNA"/>
</dbReference>
<gene>
    <name evidence="1" type="ORF">H4Q31_04130</name>
</gene>
<keyword evidence="2" id="KW-1185">Reference proteome</keyword>
<name>A0A841T6J9_9BACL</name>
<dbReference type="RefSeq" id="WP_185177805.1">
    <property type="nucleotide sequence ID" value="NZ_CBCSEP010000004.1"/>
</dbReference>
<sequence length="92" mass="10576">MRCCIVLGKTQHEIESEYAWIDLPQLLHLTGERRARELIENIQVSSFPHYTEETRKDILKGLQAKMPKLAKEPPKSAEDQYQALLARMKVGG</sequence>
<evidence type="ECO:0000313" key="2">
    <source>
        <dbReference type="Proteomes" id="UP000574133"/>
    </source>
</evidence>
<organism evidence="1 2">
    <name type="scientific">Cohnella lubricantis</name>
    <dbReference type="NCBI Taxonomy" id="2163172"/>
    <lineage>
        <taxon>Bacteria</taxon>
        <taxon>Bacillati</taxon>
        <taxon>Bacillota</taxon>
        <taxon>Bacilli</taxon>
        <taxon>Bacillales</taxon>
        <taxon>Paenibacillaceae</taxon>
        <taxon>Cohnella</taxon>
    </lineage>
</organism>
<accession>A0A841T6J9</accession>
<reference evidence="1 2" key="1">
    <citation type="submission" date="2020-08" db="EMBL/GenBank/DDBJ databases">
        <title>Cohnella phylogeny.</title>
        <authorList>
            <person name="Dunlap C."/>
        </authorList>
    </citation>
    <scope>NUCLEOTIDE SEQUENCE [LARGE SCALE GENOMIC DNA]</scope>
    <source>
        <strain evidence="1 2">DSM 103658</strain>
    </source>
</reference>
<evidence type="ECO:0000313" key="1">
    <source>
        <dbReference type="EMBL" id="MBB6676512.1"/>
    </source>
</evidence>
<dbReference type="Proteomes" id="UP000574133">
    <property type="component" value="Unassembled WGS sequence"/>
</dbReference>
<dbReference type="AlphaFoldDB" id="A0A841T6J9"/>
<comment type="caution">
    <text evidence="1">The sequence shown here is derived from an EMBL/GenBank/DDBJ whole genome shotgun (WGS) entry which is preliminary data.</text>
</comment>